<protein>
    <submittedName>
        <fullName evidence="1">Uncharacterized protein</fullName>
    </submittedName>
</protein>
<proteinExistence type="predicted"/>
<accession>A0A382R0G1</accession>
<dbReference type="EMBL" id="UINC01118227">
    <property type="protein sequence ID" value="SVC91213.1"/>
    <property type="molecule type" value="Genomic_DNA"/>
</dbReference>
<organism evidence="1">
    <name type="scientific">marine metagenome</name>
    <dbReference type="NCBI Taxonomy" id="408172"/>
    <lineage>
        <taxon>unclassified sequences</taxon>
        <taxon>metagenomes</taxon>
        <taxon>ecological metagenomes</taxon>
    </lineage>
</organism>
<gene>
    <name evidence="1" type="ORF">METZ01_LOCUS344067</name>
</gene>
<sequence>MEIKILQPNDFHHHLRDKELLHFNVKH</sequence>
<dbReference type="AlphaFoldDB" id="A0A382R0G1"/>
<reference evidence="1" key="1">
    <citation type="submission" date="2018-05" db="EMBL/GenBank/DDBJ databases">
        <authorList>
            <person name="Lanie J.A."/>
            <person name="Ng W.-L."/>
            <person name="Kazmierczak K.M."/>
            <person name="Andrzejewski T.M."/>
            <person name="Davidsen T.M."/>
            <person name="Wayne K.J."/>
            <person name="Tettelin H."/>
            <person name="Glass J.I."/>
            <person name="Rusch D."/>
            <person name="Podicherti R."/>
            <person name="Tsui H.-C.T."/>
            <person name="Winkler M.E."/>
        </authorList>
    </citation>
    <scope>NUCLEOTIDE SEQUENCE</scope>
</reference>
<feature type="non-terminal residue" evidence="1">
    <location>
        <position position="27"/>
    </location>
</feature>
<evidence type="ECO:0000313" key="1">
    <source>
        <dbReference type="EMBL" id="SVC91213.1"/>
    </source>
</evidence>
<name>A0A382R0G1_9ZZZZ</name>